<dbReference type="Proteomes" id="UP000299102">
    <property type="component" value="Unassembled WGS sequence"/>
</dbReference>
<organism evidence="2 3">
    <name type="scientific">Eumeta variegata</name>
    <name type="common">Bagworm moth</name>
    <name type="synonym">Eumeta japonica</name>
    <dbReference type="NCBI Taxonomy" id="151549"/>
    <lineage>
        <taxon>Eukaryota</taxon>
        <taxon>Metazoa</taxon>
        <taxon>Ecdysozoa</taxon>
        <taxon>Arthropoda</taxon>
        <taxon>Hexapoda</taxon>
        <taxon>Insecta</taxon>
        <taxon>Pterygota</taxon>
        <taxon>Neoptera</taxon>
        <taxon>Endopterygota</taxon>
        <taxon>Lepidoptera</taxon>
        <taxon>Glossata</taxon>
        <taxon>Ditrysia</taxon>
        <taxon>Tineoidea</taxon>
        <taxon>Psychidae</taxon>
        <taxon>Oiketicinae</taxon>
        <taxon>Eumeta</taxon>
    </lineage>
</organism>
<feature type="compositionally biased region" description="Basic and acidic residues" evidence="1">
    <location>
        <begin position="59"/>
        <end position="73"/>
    </location>
</feature>
<keyword evidence="3" id="KW-1185">Reference proteome</keyword>
<protein>
    <submittedName>
        <fullName evidence="2">Uncharacterized protein</fullName>
    </submittedName>
</protein>
<comment type="caution">
    <text evidence="2">The sequence shown here is derived from an EMBL/GenBank/DDBJ whole genome shotgun (WGS) entry which is preliminary data.</text>
</comment>
<reference evidence="2 3" key="1">
    <citation type="journal article" date="2019" name="Commun. Biol.">
        <title>The bagworm genome reveals a unique fibroin gene that provides high tensile strength.</title>
        <authorList>
            <person name="Kono N."/>
            <person name="Nakamura H."/>
            <person name="Ohtoshi R."/>
            <person name="Tomita M."/>
            <person name="Numata K."/>
            <person name="Arakawa K."/>
        </authorList>
    </citation>
    <scope>NUCLEOTIDE SEQUENCE [LARGE SCALE GENOMIC DNA]</scope>
</reference>
<proteinExistence type="predicted"/>
<feature type="region of interest" description="Disordered" evidence="1">
    <location>
        <begin position="197"/>
        <end position="235"/>
    </location>
</feature>
<feature type="region of interest" description="Disordered" evidence="1">
    <location>
        <begin position="128"/>
        <end position="147"/>
    </location>
</feature>
<evidence type="ECO:0000313" key="2">
    <source>
        <dbReference type="EMBL" id="GBP78877.1"/>
    </source>
</evidence>
<accession>A0A4C1YWV8</accession>
<feature type="compositionally biased region" description="Acidic residues" evidence="1">
    <location>
        <begin position="128"/>
        <end position="139"/>
    </location>
</feature>
<dbReference type="AlphaFoldDB" id="A0A4C1YWV8"/>
<evidence type="ECO:0000256" key="1">
    <source>
        <dbReference type="SAM" id="MobiDB-lite"/>
    </source>
</evidence>
<dbReference type="OrthoDB" id="10066767at2759"/>
<gene>
    <name evidence="2" type="ORF">EVAR_61526_1</name>
</gene>
<evidence type="ECO:0000313" key="3">
    <source>
        <dbReference type="Proteomes" id="UP000299102"/>
    </source>
</evidence>
<sequence>MPKTRSKTAQRSSNGDTDQQQSSEGTTTEASSATTTTTTTTATTTTEGNTDRTTTTDTSTEKHSETPQAHTDEPVPVAPTDSADAPRPSEKRKSTCNSRKRTHRIAKAKEELLRAQVQLAAARLAALETEETDSEEDENTVVQDQETQKRVGNWVDTQMETLATIDAPHQKNGTTGQKQQNTDELATAAKIDTPPAVCATSTRPASETEQKKQTEIPTAVHATETSPTQHSRPEHIAPLQSTGNMITELATALTRRAGAQQCVRLTNVLWRTSRMAHVQSILRRHTHVVHRTRKHVKVEKSLRGKAKDAVRNLLNYSKNSETVMNALENASDDPTL</sequence>
<feature type="region of interest" description="Disordered" evidence="1">
    <location>
        <begin position="1"/>
        <end position="106"/>
    </location>
</feature>
<feature type="compositionally biased region" description="Low complexity" evidence="1">
    <location>
        <begin position="17"/>
        <end position="58"/>
    </location>
</feature>
<name>A0A4C1YWV8_EUMVA</name>
<dbReference type="EMBL" id="BGZK01001390">
    <property type="protein sequence ID" value="GBP78877.1"/>
    <property type="molecule type" value="Genomic_DNA"/>
</dbReference>